<evidence type="ECO:0000313" key="6">
    <source>
        <dbReference type="EMBL" id="KAK4548073.1"/>
    </source>
</evidence>
<feature type="transmembrane region" description="Helical" evidence="5">
    <location>
        <begin position="60"/>
        <end position="78"/>
    </location>
</feature>
<dbReference type="Proteomes" id="UP001324427">
    <property type="component" value="Unassembled WGS sequence"/>
</dbReference>
<evidence type="ECO:0000256" key="4">
    <source>
        <dbReference type="ARBA" id="ARBA00023004"/>
    </source>
</evidence>
<evidence type="ECO:0008006" key="8">
    <source>
        <dbReference type="Google" id="ProtNLM"/>
    </source>
</evidence>
<keyword evidence="5" id="KW-1133">Transmembrane helix</keyword>
<evidence type="ECO:0000313" key="7">
    <source>
        <dbReference type="Proteomes" id="UP001324427"/>
    </source>
</evidence>
<dbReference type="GO" id="GO:0004497">
    <property type="term" value="F:monooxygenase activity"/>
    <property type="evidence" value="ECO:0007669"/>
    <property type="project" value="InterPro"/>
</dbReference>
<dbReference type="SUPFAM" id="SSF48264">
    <property type="entry name" value="Cytochrome P450"/>
    <property type="match status" value="1"/>
</dbReference>
<comment type="cofactor">
    <cofactor evidence="1">
        <name>heme</name>
        <dbReference type="ChEBI" id="CHEBI:30413"/>
    </cofactor>
</comment>
<keyword evidence="4" id="KW-0408">Iron</keyword>
<keyword evidence="5" id="KW-0812">Transmembrane</keyword>
<comment type="caution">
    <text evidence="6">The sequence shown here is derived from an EMBL/GenBank/DDBJ whole genome shotgun (WGS) entry which is preliminary data.</text>
</comment>
<dbReference type="AlphaFoldDB" id="A0AAV9JSQ2"/>
<dbReference type="GO" id="GO:0005506">
    <property type="term" value="F:iron ion binding"/>
    <property type="evidence" value="ECO:0007669"/>
    <property type="project" value="InterPro"/>
</dbReference>
<name>A0AAV9JSQ2_9PEZI</name>
<keyword evidence="3" id="KW-0560">Oxidoreductase</keyword>
<feature type="transmembrane region" description="Helical" evidence="5">
    <location>
        <begin position="29"/>
        <end position="48"/>
    </location>
</feature>
<keyword evidence="7" id="KW-1185">Reference proteome</keyword>
<dbReference type="GO" id="GO:0020037">
    <property type="term" value="F:heme binding"/>
    <property type="evidence" value="ECO:0007669"/>
    <property type="project" value="InterPro"/>
</dbReference>
<dbReference type="PANTHER" id="PTHR24305:SF235">
    <property type="entry name" value="CYTOCHROME P450 MONOOXYGENASE APDB-RELATED"/>
    <property type="match status" value="1"/>
</dbReference>
<feature type="transmembrane region" description="Helical" evidence="5">
    <location>
        <begin position="93"/>
        <end position="117"/>
    </location>
</feature>
<dbReference type="InterPro" id="IPR050121">
    <property type="entry name" value="Cytochrome_P450_monoxygenase"/>
</dbReference>
<organism evidence="6 7">
    <name type="scientific">Oleoguttula mirabilis</name>
    <dbReference type="NCBI Taxonomy" id="1507867"/>
    <lineage>
        <taxon>Eukaryota</taxon>
        <taxon>Fungi</taxon>
        <taxon>Dikarya</taxon>
        <taxon>Ascomycota</taxon>
        <taxon>Pezizomycotina</taxon>
        <taxon>Dothideomycetes</taxon>
        <taxon>Dothideomycetidae</taxon>
        <taxon>Mycosphaerellales</taxon>
        <taxon>Teratosphaeriaceae</taxon>
        <taxon>Oleoguttula</taxon>
    </lineage>
</organism>
<protein>
    <recommendedName>
        <fullName evidence="8">Cytochrome P450</fullName>
    </recommendedName>
</protein>
<dbReference type="PANTHER" id="PTHR24305">
    <property type="entry name" value="CYTOCHROME P450"/>
    <property type="match status" value="1"/>
</dbReference>
<dbReference type="InterPro" id="IPR036396">
    <property type="entry name" value="Cyt_P450_sf"/>
</dbReference>
<accession>A0AAV9JSQ2</accession>
<keyword evidence="2" id="KW-0479">Metal-binding</keyword>
<reference evidence="6 7" key="1">
    <citation type="submission" date="2021-11" db="EMBL/GenBank/DDBJ databases">
        <title>Black yeast isolated from Biological Soil Crust.</title>
        <authorList>
            <person name="Kurbessoian T."/>
        </authorList>
    </citation>
    <scope>NUCLEOTIDE SEQUENCE [LARGE SCALE GENOMIC DNA]</scope>
    <source>
        <strain evidence="6 7">CCFEE 5522</strain>
    </source>
</reference>
<evidence type="ECO:0000256" key="2">
    <source>
        <dbReference type="ARBA" id="ARBA00022723"/>
    </source>
</evidence>
<dbReference type="Pfam" id="PF00067">
    <property type="entry name" value="p450"/>
    <property type="match status" value="1"/>
</dbReference>
<dbReference type="GO" id="GO:0016705">
    <property type="term" value="F:oxidoreductase activity, acting on paired donors, with incorporation or reduction of molecular oxygen"/>
    <property type="evidence" value="ECO:0007669"/>
    <property type="project" value="InterPro"/>
</dbReference>
<dbReference type="InterPro" id="IPR001128">
    <property type="entry name" value="Cyt_P450"/>
</dbReference>
<evidence type="ECO:0000256" key="3">
    <source>
        <dbReference type="ARBA" id="ARBA00023002"/>
    </source>
</evidence>
<evidence type="ECO:0000256" key="1">
    <source>
        <dbReference type="ARBA" id="ARBA00001971"/>
    </source>
</evidence>
<dbReference type="EMBL" id="JAVFHQ010000009">
    <property type="protein sequence ID" value="KAK4548073.1"/>
    <property type="molecule type" value="Genomic_DNA"/>
</dbReference>
<keyword evidence="5" id="KW-0472">Membrane</keyword>
<evidence type="ECO:0000256" key="5">
    <source>
        <dbReference type="SAM" id="Phobius"/>
    </source>
</evidence>
<dbReference type="Gene3D" id="1.10.630.10">
    <property type="entry name" value="Cytochrome P450"/>
    <property type="match status" value="1"/>
</dbReference>
<gene>
    <name evidence="6" type="ORF">LTR36_010793</name>
</gene>
<dbReference type="GO" id="GO:0044550">
    <property type="term" value="P:secondary metabolite biosynthetic process"/>
    <property type="evidence" value="ECO:0007669"/>
    <property type="project" value="UniProtKB-ARBA"/>
</dbReference>
<sequence length="460" mass="51559">MDSFARAEMQSEHGSGEGQPQFSGFYDSASYITSGLLTIIAGSALCSSTDTQRTLFGKHVFLKVVWALCSSIFVLVSLDAEQTPTGALHLPPTYLLIGLTMLWLIFKILRFIISLAIDPDLLVAKLTILWKLLHVRKGTYGIAVRALHEIYGELIQVGPYEYSLSDPAYFERCAKFERASPPYLLPGRAIQPQAYSLLHEALKMANLFRYEPDIEACNQRLLETLAKYADTGEAVKVSDVIACYAYDLLFATTTGQRSGFLDRPIEGDKIASTLDNWKFFAVLYGSYLRFRPSIYAAIRALYPKANAEDHIMNQLDIDHAHKRSAAIQMLMAQSDDPEHAQRTTEACIALILAGSDPLITHLLTSLFYIYREPEVLQRLRDEIKRSGLWQPPRIKQLMRTKARMPLLYAVLKETLRLHQPQTTGFSYVSPEGGVMIGEKHVPEGVSHPCTVLHMIASPTL</sequence>
<proteinExistence type="predicted"/>